<dbReference type="InterPro" id="IPR000683">
    <property type="entry name" value="Gfo/Idh/MocA-like_OxRdtase_N"/>
</dbReference>
<dbReference type="SUPFAM" id="SSF51735">
    <property type="entry name" value="NAD(P)-binding Rossmann-fold domains"/>
    <property type="match status" value="1"/>
</dbReference>
<dbReference type="PANTHER" id="PTHR43818">
    <property type="entry name" value="BCDNA.GH03377"/>
    <property type="match status" value="1"/>
</dbReference>
<evidence type="ECO:0000313" key="5">
    <source>
        <dbReference type="Proteomes" id="UP001501183"/>
    </source>
</evidence>
<name>A0ABP8PPK3_9NOCA</name>
<keyword evidence="1" id="KW-0560">Oxidoreductase</keyword>
<feature type="domain" description="GFO/IDH/MocA-like oxidoreductase" evidence="3">
    <location>
        <begin position="150"/>
        <end position="269"/>
    </location>
</feature>
<organism evidence="4 5">
    <name type="scientific">Rhodococcus olei</name>
    <dbReference type="NCBI Taxonomy" id="2161675"/>
    <lineage>
        <taxon>Bacteria</taxon>
        <taxon>Bacillati</taxon>
        <taxon>Actinomycetota</taxon>
        <taxon>Actinomycetes</taxon>
        <taxon>Mycobacteriales</taxon>
        <taxon>Nocardiaceae</taxon>
        <taxon>Rhodococcus</taxon>
    </lineage>
</organism>
<sequence>MTDAQDSRPAARPGPSRPLGLAVIGTGFGCITHVPAFRDAGFEVRALIGRDRARTVERAERFGIPHAATSLAEALAATDVDAVTIATPPHTHADLAIEAVSRGLHVVCEKPFAADLSQARKMLEAAERAGVVHQVGTEFRYGTPQALLAREIAAGAIGTPKLATLLLHLPMFAADGAEAPDWWTDGTAGGGWLGAQGTHMIDQIRCTLGEFETVSAGLPVVADRGQTAEDSFTVHFRTVTGVDGVLQSTVGAWGPLMMTTRIAGTTGTLWLEGDRVRRADAAGEHDVPVPDDLANPAPVPPPFDFFATTYDWLHATGIDRAPYARLADVFRRRILGEEIGPHEPRPATFADGVAGQAVLDAIRLSAAEGRSVRPADLA</sequence>
<dbReference type="Pfam" id="PF22725">
    <property type="entry name" value="GFO_IDH_MocA_C3"/>
    <property type="match status" value="1"/>
</dbReference>
<evidence type="ECO:0000313" key="4">
    <source>
        <dbReference type="EMBL" id="GAA4489468.1"/>
    </source>
</evidence>
<keyword evidence="5" id="KW-1185">Reference proteome</keyword>
<comment type="caution">
    <text evidence="4">The sequence shown here is derived from an EMBL/GenBank/DDBJ whole genome shotgun (WGS) entry which is preliminary data.</text>
</comment>
<dbReference type="InterPro" id="IPR050463">
    <property type="entry name" value="Gfo/Idh/MocA_oxidrdct_glycsds"/>
</dbReference>
<proteinExistence type="predicted"/>
<reference evidence="5" key="1">
    <citation type="journal article" date="2019" name="Int. J. Syst. Evol. Microbiol.">
        <title>The Global Catalogue of Microorganisms (GCM) 10K type strain sequencing project: providing services to taxonomists for standard genome sequencing and annotation.</title>
        <authorList>
            <consortium name="The Broad Institute Genomics Platform"/>
            <consortium name="The Broad Institute Genome Sequencing Center for Infectious Disease"/>
            <person name="Wu L."/>
            <person name="Ma J."/>
        </authorList>
    </citation>
    <scope>NUCLEOTIDE SEQUENCE [LARGE SCALE GENOMIC DNA]</scope>
    <source>
        <strain evidence="5">JCM 32206</strain>
    </source>
</reference>
<dbReference type="Gene3D" id="3.30.360.10">
    <property type="entry name" value="Dihydrodipicolinate Reductase, domain 2"/>
    <property type="match status" value="1"/>
</dbReference>
<evidence type="ECO:0000256" key="1">
    <source>
        <dbReference type="ARBA" id="ARBA00023002"/>
    </source>
</evidence>
<dbReference type="SUPFAM" id="SSF55347">
    <property type="entry name" value="Glyceraldehyde-3-phosphate dehydrogenase-like, C-terminal domain"/>
    <property type="match status" value="1"/>
</dbReference>
<dbReference type="EMBL" id="BAABFB010000075">
    <property type="protein sequence ID" value="GAA4489468.1"/>
    <property type="molecule type" value="Genomic_DNA"/>
</dbReference>
<dbReference type="PANTHER" id="PTHR43818:SF11">
    <property type="entry name" value="BCDNA.GH03377"/>
    <property type="match status" value="1"/>
</dbReference>
<accession>A0ABP8PPK3</accession>
<dbReference type="Gene3D" id="3.40.50.720">
    <property type="entry name" value="NAD(P)-binding Rossmann-like Domain"/>
    <property type="match status" value="1"/>
</dbReference>
<dbReference type="Proteomes" id="UP001501183">
    <property type="component" value="Unassembled WGS sequence"/>
</dbReference>
<dbReference type="RefSeq" id="WP_345352335.1">
    <property type="nucleotide sequence ID" value="NZ_BAABFB010000075.1"/>
</dbReference>
<dbReference type="InterPro" id="IPR055170">
    <property type="entry name" value="GFO_IDH_MocA-like_dom"/>
</dbReference>
<evidence type="ECO:0000259" key="3">
    <source>
        <dbReference type="Pfam" id="PF22725"/>
    </source>
</evidence>
<gene>
    <name evidence="4" type="ORF">GCM10023094_51140</name>
</gene>
<dbReference type="Pfam" id="PF01408">
    <property type="entry name" value="GFO_IDH_MocA"/>
    <property type="match status" value="1"/>
</dbReference>
<protein>
    <submittedName>
        <fullName evidence="4">Gfo/Idh/MocA family oxidoreductase</fullName>
    </submittedName>
</protein>
<evidence type="ECO:0000259" key="2">
    <source>
        <dbReference type="Pfam" id="PF01408"/>
    </source>
</evidence>
<dbReference type="InterPro" id="IPR036291">
    <property type="entry name" value="NAD(P)-bd_dom_sf"/>
</dbReference>
<feature type="domain" description="Gfo/Idh/MocA-like oxidoreductase N-terminal" evidence="2">
    <location>
        <begin position="21"/>
        <end position="136"/>
    </location>
</feature>